<evidence type="ECO:0000259" key="1">
    <source>
        <dbReference type="Pfam" id="PF01402"/>
    </source>
</evidence>
<evidence type="ECO:0000313" key="3">
    <source>
        <dbReference type="Proteomes" id="UP001326613"/>
    </source>
</evidence>
<keyword evidence="3" id="KW-1185">Reference proteome</keyword>
<protein>
    <recommendedName>
        <fullName evidence="1">Ribbon-helix-helix protein CopG domain-containing protein</fullName>
    </recommendedName>
</protein>
<dbReference type="RefSeq" id="WP_323738185.1">
    <property type="nucleotide sequence ID" value="NZ_CP112932.1"/>
</dbReference>
<dbReference type="Gene3D" id="1.10.1220.10">
    <property type="entry name" value="Met repressor-like"/>
    <property type="match status" value="1"/>
</dbReference>
<dbReference type="InterPro" id="IPR002145">
    <property type="entry name" value="CopG"/>
</dbReference>
<name>A0ABZ0UUW9_9RICK</name>
<gene>
    <name evidence="2" type="ORF">Trichorick_01323</name>
</gene>
<feature type="domain" description="Ribbon-helix-helix protein CopG" evidence="1">
    <location>
        <begin position="11"/>
        <end position="46"/>
    </location>
</feature>
<dbReference type="InterPro" id="IPR013321">
    <property type="entry name" value="Arc_rbn_hlx_hlx"/>
</dbReference>
<dbReference type="Proteomes" id="UP001326613">
    <property type="component" value="Chromosome"/>
</dbReference>
<reference evidence="2 3" key="1">
    <citation type="submission" date="2022-10" db="EMBL/GenBank/DDBJ databases">
        <title>Host association and intracellularity evolved multiple times independently in the Rickettsiales.</title>
        <authorList>
            <person name="Castelli M."/>
            <person name="Nardi T."/>
            <person name="Gammuto L."/>
            <person name="Bellinzona G."/>
            <person name="Sabaneyeva E."/>
            <person name="Potekhin A."/>
            <person name="Serra V."/>
            <person name="Petroni G."/>
            <person name="Sassera D."/>
        </authorList>
    </citation>
    <scope>NUCLEOTIDE SEQUENCE [LARGE SCALE GENOMIC DNA]</scope>
    <source>
        <strain evidence="2 3">Kr 154-4</strain>
    </source>
</reference>
<organism evidence="2 3">
    <name type="scientific">Candidatus Trichorickettsia mobilis</name>
    <dbReference type="NCBI Taxonomy" id="1346319"/>
    <lineage>
        <taxon>Bacteria</taxon>
        <taxon>Pseudomonadati</taxon>
        <taxon>Pseudomonadota</taxon>
        <taxon>Alphaproteobacteria</taxon>
        <taxon>Rickettsiales</taxon>
        <taxon>Rickettsiaceae</taxon>
        <taxon>Rickettsieae</taxon>
        <taxon>Candidatus Trichorickettsia</taxon>
    </lineage>
</organism>
<dbReference type="EMBL" id="CP112932">
    <property type="protein sequence ID" value="WPY01411.1"/>
    <property type="molecule type" value="Genomic_DNA"/>
</dbReference>
<dbReference type="CDD" id="cd21631">
    <property type="entry name" value="RHH_CopG_NikR-like"/>
    <property type="match status" value="1"/>
</dbReference>
<sequence>MITNIININMRTIVDIPDAQIKILYQLSKKKKLSRAEIIRQALAIYIVNDAESKKSYKFAFGIWKEKQVDSLSYQQKLRSEWDK</sequence>
<evidence type="ECO:0000313" key="2">
    <source>
        <dbReference type="EMBL" id="WPY01411.1"/>
    </source>
</evidence>
<dbReference type="Pfam" id="PF01402">
    <property type="entry name" value="RHH_1"/>
    <property type="match status" value="1"/>
</dbReference>
<proteinExistence type="predicted"/>
<accession>A0ABZ0UUW9</accession>